<accession>A0A542EU99</accession>
<evidence type="ECO:0000256" key="3">
    <source>
        <dbReference type="ARBA" id="ARBA00022989"/>
    </source>
</evidence>
<dbReference type="EMBL" id="VFMM01000001">
    <property type="protein sequence ID" value="TQJ18895.1"/>
    <property type="molecule type" value="Genomic_DNA"/>
</dbReference>
<comment type="subcellular location">
    <subcellularLocation>
        <location evidence="1">Membrane</location>
        <topology evidence="1">Multi-pass membrane protein</topology>
    </subcellularLocation>
</comment>
<comment type="caution">
    <text evidence="7">The sequence shown here is derived from an EMBL/GenBank/DDBJ whole genome shotgun (WGS) entry which is preliminary data.</text>
</comment>
<evidence type="ECO:0000313" key="7">
    <source>
        <dbReference type="EMBL" id="TQJ18895.1"/>
    </source>
</evidence>
<evidence type="ECO:0000259" key="6">
    <source>
        <dbReference type="Pfam" id="PF04138"/>
    </source>
</evidence>
<protein>
    <submittedName>
        <fullName evidence="7">GtrA-like protein</fullName>
    </submittedName>
</protein>
<dbReference type="Proteomes" id="UP000316298">
    <property type="component" value="Unassembled WGS sequence"/>
</dbReference>
<keyword evidence="8" id="KW-1185">Reference proteome</keyword>
<dbReference type="AlphaFoldDB" id="A0A542EU99"/>
<evidence type="ECO:0000256" key="4">
    <source>
        <dbReference type="ARBA" id="ARBA00023136"/>
    </source>
</evidence>
<organism evidence="7 8">
    <name type="scientific">Kribbella jejuensis</name>
    <dbReference type="NCBI Taxonomy" id="236068"/>
    <lineage>
        <taxon>Bacteria</taxon>
        <taxon>Bacillati</taxon>
        <taxon>Actinomycetota</taxon>
        <taxon>Actinomycetes</taxon>
        <taxon>Propionibacteriales</taxon>
        <taxon>Kribbellaceae</taxon>
        <taxon>Kribbella</taxon>
    </lineage>
</organism>
<evidence type="ECO:0000256" key="2">
    <source>
        <dbReference type="ARBA" id="ARBA00022692"/>
    </source>
</evidence>
<keyword evidence="3 5" id="KW-1133">Transmembrane helix</keyword>
<feature type="transmembrane region" description="Helical" evidence="5">
    <location>
        <begin position="20"/>
        <end position="42"/>
    </location>
</feature>
<proteinExistence type="predicted"/>
<feature type="domain" description="GtrA/DPMS transmembrane" evidence="6">
    <location>
        <begin position="19"/>
        <end position="137"/>
    </location>
</feature>
<name>A0A542EU99_9ACTN</name>
<dbReference type="GO" id="GO:0016020">
    <property type="term" value="C:membrane"/>
    <property type="evidence" value="ECO:0007669"/>
    <property type="project" value="UniProtKB-SubCell"/>
</dbReference>
<feature type="transmembrane region" description="Helical" evidence="5">
    <location>
        <begin position="76"/>
        <end position="95"/>
    </location>
</feature>
<evidence type="ECO:0000313" key="8">
    <source>
        <dbReference type="Proteomes" id="UP000316298"/>
    </source>
</evidence>
<dbReference type="RefSeq" id="WP_141856499.1">
    <property type="nucleotide sequence ID" value="NZ_BAAAKA010000002.1"/>
</dbReference>
<reference evidence="7 8" key="1">
    <citation type="submission" date="2019-06" db="EMBL/GenBank/DDBJ databases">
        <title>Sequencing the genomes of 1000 actinobacteria strains.</title>
        <authorList>
            <person name="Klenk H.-P."/>
        </authorList>
    </citation>
    <scope>NUCLEOTIDE SEQUENCE [LARGE SCALE GENOMIC DNA]</scope>
    <source>
        <strain evidence="7 8">DSM 17305</strain>
    </source>
</reference>
<dbReference type="GO" id="GO:0000271">
    <property type="term" value="P:polysaccharide biosynthetic process"/>
    <property type="evidence" value="ECO:0007669"/>
    <property type="project" value="InterPro"/>
</dbReference>
<feature type="transmembrane region" description="Helical" evidence="5">
    <location>
        <begin position="48"/>
        <end position="64"/>
    </location>
</feature>
<feature type="transmembrane region" description="Helical" evidence="5">
    <location>
        <begin position="107"/>
        <end position="131"/>
    </location>
</feature>
<dbReference type="OrthoDB" id="5185562at2"/>
<evidence type="ECO:0000256" key="5">
    <source>
        <dbReference type="SAM" id="Phobius"/>
    </source>
</evidence>
<dbReference type="Pfam" id="PF04138">
    <property type="entry name" value="GtrA_DPMS_TM"/>
    <property type="match status" value="1"/>
</dbReference>
<keyword evidence="2 5" id="KW-0812">Transmembrane</keyword>
<sequence length="153" mass="16625">MRALTKLRADRGRLLLWAKYSASSVFATVVSQVAFALCYWFGTPALVANLVAWLTGAIPNYLLNRHYTWGRSGQKLPYTIIVVGSAVIAALVTSLTDHAVQPIDSHAWKTVLVTGSYLGTYGVLFIAKFALFDRLVFAKPAAADADAHTPVAR</sequence>
<gene>
    <name evidence="7" type="ORF">FB475_3049</name>
</gene>
<evidence type="ECO:0000256" key="1">
    <source>
        <dbReference type="ARBA" id="ARBA00004141"/>
    </source>
</evidence>
<keyword evidence="4 5" id="KW-0472">Membrane</keyword>
<dbReference type="InterPro" id="IPR007267">
    <property type="entry name" value="GtrA_DPMS_TM"/>
</dbReference>